<comment type="caution">
    <text evidence="1">The sequence shown here is derived from an EMBL/GenBank/DDBJ whole genome shotgun (WGS) entry which is preliminary data.</text>
</comment>
<accession>A0A415HUR5</accession>
<dbReference type="RefSeq" id="WP_118367384.1">
    <property type="nucleotide sequence ID" value="NZ_CABJDZ010000001.1"/>
</dbReference>
<proteinExistence type="predicted"/>
<reference evidence="1 2" key="1">
    <citation type="submission" date="2018-08" db="EMBL/GenBank/DDBJ databases">
        <title>A genome reference for cultivated species of the human gut microbiota.</title>
        <authorList>
            <person name="Zou Y."/>
            <person name="Xue W."/>
            <person name="Luo G."/>
        </authorList>
    </citation>
    <scope>NUCLEOTIDE SEQUENCE [LARGE SCALE GENOMIC DNA]</scope>
    <source>
        <strain evidence="1 2">AF39-4</strain>
    </source>
</reference>
<organism evidence="1 2">
    <name type="scientific">Blautia obeum</name>
    <dbReference type="NCBI Taxonomy" id="40520"/>
    <lineage>
        <taxon>Bacteria</taxon>
        <taxon>Bacillati</taxon>
        <taxon>Bacillota</taxon>
        <taxon>Clostridia</taxon>
        <taxon>Lachnospirales</taxon>
        <taxon>Lachnospiraceae</taxon>
        <taxon>Blautia</taxon>
    </lineage>
</organism>
<evidence type="ECO:0000313" key="1">
    <source>
        <dbReference type="EMBL" id="RHK97987.1"/>
    </source>
</evidence>
<dbReference type="EMBL" id="QROE01000001">
    <property type="protein sequence ID" value="RHK97987.1"/>
    <property type="molecule type" value="Genomic_DNA"/>
</dbReference>
<gene>
    <name evidence="1" type="ORF">DW040_01385</name>
</gene>
<name>A0A415HUR5_9FIRM</name>
<sequence>MAMTSIYYTECGHWGRRNLSGSSRSRERYVESLGEGELYPDYKREALLKKREAEQAEAVKAAEEKIWPDLLGSEKQIA</sequence>
<evidence type="ECO:0000313" key="2">
    <source>
        <dbReference type="Proteomes" id="UP000284267"/>
    </source>
</evidence>
<dbReference type="AlphaFoldDB" id="A0A415HUR5"/>
<protein>
    <submittedName>
        <fullName evidence="1">Uncharacterized protein</fullName>
    </submittedName>
</protein>
<dbReference type="Proteomes" id="UP000284267">
    <property type="component" value="Unassembled WGS sequence"/>
</dbReference>